<evidence type="ECO:0008006" key="4">
    <source>
        <dbReference type="Google" id="ProtNLM"/>
    </source>
</evidence>
<evidence type="ECO:0000313" key="2">
    <source>
        <dbReference type="EMBL" id="MBL0740758.1"/>
    </source>
</evidence>
<reference evidence="2 3" key="1">
    <citation type="submission" date="2021-01" db="EMBL/GenBank/DDBJ databases">
        <title>Chryseolinea sp. Jin1 Genome sequencing and assembly.</title>
        <authorList>
            <person name="Kim I."/>
        </authorList>
    </citation>
    <scope>NUCLEOTIDE SEQUENCE [LARGE SCALE GENOMIC DNA]</scope>
    <source>
        <strain evidence="2 3">Jin1</strain>
    </source>
</reference>
<protein>
    <recommendedName>
        <fullName evidence="4">CHASE2 domain-containing protein</fullName>
    </recommendedName>
</protein>
<accession>A0ABS1KNF1</accession>
<feature type="transmembrane region" description="Helical" evidence="1">
    <location>
        <begin position="274"/>
        <end position="297"/>
    </location>
</feature>
<gene>
    <name evidence="2" type="ORF">JI741_05985</name>
</gene>
<keyword evidence="1" id="KW-0812">Transmembrane</keyword>
<feature type="transmembrane region" description="Helical" evidence="1">
    <location>
        <begin position="309"/>
        <end position="325"/>
    </location>
</feature>
<name>A0ABS1KNF1_9BACT</name>
<dbReference type="RefSeq" id="WP_202008141.1">
    <property type="nucleotide sequence ID" value="NZ_JAERRB010000002.1"/>
</dbReference>
<proteinExistence type="predicted"/>
<evidence type="ECO:0000313" key="3">
    <source>
        <dbReference type="Proteomes" id="UP000613030"/>
    </source>
</evidence>
<keyword evidence="1" id="KW-0472">Membrane</keyword>
<evidence type="ECO:0000256" key="1">
    <source>
        <dbReference type="SAM" id="Phobius"/>
    </source>
</evidence>
<dbReference type="Proteomes" id="UP000613030">
    <property type="component" value="Unassembled WGS sequence"/>
</dbReference>
<keyword evidence="1" id="KW-1133">Transmembrane helix</keyword>
<keyword evidence="3" id="KW-1185">Reference proteome</keyword>
<organism evidence="2 3">
    <name type="scientific">Chryseolinea lacunae</name>
    <dbReference type="NCBI Taxonomy" id="2801331"/>
    <lineage>
        <taxon>Bacteria</taxon>
        <taxon>Pseudomonadati</taxon>
        <taxon>Bacteroidota</taxon>
        <taxon>Cytophagia</taxon>
        <taxon>Cytophagales</taxon>
        <taxon>Fulvivirgaceae</taxon>
        <taxon>Chryseolinea</taxon>
    </lineage>
</organism>
<sequence length="343" mass="39241">MKRYVLPLLFALVIVVAYHFIRINLFRLDLCKNTRENIFYFRILPEVDPDIILLNTGKLESAEIKIGIDSLLKFNPRVIGVNLCHLSSEDQEISRHYSDNKKVVFVHCEADPHGGNLSEIIEDQNVVTHFNSDRTDYFEFQLTGFKGRGNKKEIINYRGASTHYIAGELSDLFPINAENISEKMILLGYMGDYLTDSVQYFKSCRITPLNRYYGESNILPDMYDTVITANIISSINHHEFINEIGEIARIGLLLTCTLINVLAITYIKTKWPAVNVVIAAIIFIAMMGAGSFLIVYFFTKGYYLNLDELPMLLLVATIFTVVLNIREKQIKPTEHNQLKKNNP</sequence>
<comment type="caution">
    <text evidence="2">The sequence shown here is derived from an EMBL/GenBank/DDBJ whole genome shotgun (WGS) entry which is preliminary data.</text>
</comment>
<dbReference type="EMBL" id="JAERRB010000002">
    <property type="protein sequence ID" value="MBL0740758.1"/>
    <property type="molecule type" value="Genomic_DNA"/>
</dbReference>